<keyword evidence="1" id="KW-0472">Membrane</keyword>
<dbReference type="AlphaFoldDB" id="A0A7I7MIH7"/>
<protein>
    <submittedName>
        <fullName evidence="2">Uncharacterized protein</fullName>
    </submittedName>
</protein>
<accession>A0A7I7MIH7</accession>
<sequence>MDTPRTRARSVRGALVGVSSAAMTAGAHVAAGGGVPRGPALIVAILMCVTAGALVARVRFDRLAGYAATAAALGGAQLAGHVTLMVAGHEHHGATGPAWFMPAAHIGAAALLGAAIMSVEYLYAVCVSVLCWLRLFTLRAPRASSPVVRSRSDVAVRRPVLSFGLGMRAPPAVAAAA</sequence>
<proteinExistence type="predicted"/>
<dbReference type="RefSeq" id="WP_163724939.1">
    <property type="nucleotide sequence ID" value="NZ_AP022574.1"/>
</dbReference>
<feature type="transmembrane region" description="Helical" evidence="1">
    <location>
        <begin position="63"/>
        <end position="86"/>
    </location>
</feature>
<dbReference type="KEGG" id="mpsc:MPSYJ_45100"/>
<name>A0A7I7MIH7_9MYCO</name>
<feature type="transmembrane region" description="Helical" evidence="1">
    <location>
        <begin position="12"/>
        <end position="31"/>
    </location>
</feature>
<gene>
    <name evidence="2" type="ORF">MPSYJ_45100</name>
</gene>
<reference evidence="2 3" key="1">
    <citation type="journal article" date="2019" name="Emerg. Microbes Infect.">
        <title>Comprehensive subspecies identification of 175 nontuberculous mycobacteria species based on 7547 genomic profiles.</title>
        <authorList>
            <person name="Matsumoto Y."/>
            <person name="Kinjo T."/>
            <person name="Motooka D."/>
            <person name="Nabeya D."/>
            <person name="Jung N."/>
            <person name="Uechi K."/>
            <person name="Horii T."/>
            <person name="Iida T."/>
            <person name="Fujita J."/>
            <person name="Nakamura S."/>
        </authorList>
    </citation>
    <scope>NUCLEOTIDE SEQUENCE [LARGE SCALE GENOMIC DNA]</scope>
    <source>
        <strain evidence="2 3">JCM 13323</strain>
    </source>
</reference>
<dbReference type="EMBL" id="AP022574">
    <property type="protein sequence ID" value="BBX71049.1"/>
    <property type="molecule type" value="Genomic_DNA"/>
</dbReference>
<keyword evidence="1" id="KW-0812">Transmembrane</keyword>
<keyword evidence="1" id="KW-1133">Transmembrane helix</keyword>
<evidence type="ECO:0000313" key="2">
    <source>
        <dbReference type="EMBL" id="BBX71049.1"/>
    </source>
</evidence>
<dbReference type="Proteomes" id="UP000466514">
    <property type="component" value="Chromosome"/>
</dbReference>
<evidence type="ECO:0000313" key="3">
    <source>
        <dbReference type="Proteomes" id="UP000466514"/>
    </source>
</evidence>
<keyword evidence="3" id="KW-1185">Reference proteome</keyword>
<feature type="transmembrane region" description="Helical" evidence="1">
    <location>
        <begin position="106"/>
        <end position="133"/>
    </location>
</feature>
<feature type="transmembrane region" description="Helical" evidence="1">
    <location>
        <begin position="37"/>
        <end position="56"/>
    </location>
</feature>
<evidence type="ECO:0000256" key="1">
    <source>
        <dbReference type="SAM" id="Phobius"/>
    </source>
</evidence>
<organism evidence="2 3">
    <name type="scientific">Mycolicibacterium psychrotolerans</name>
    <dbReference type="NCBI Taxonomy" id="216929"/>
    <lineage>
        <taxon>Bacteria</taxon>
        <taxon>Bacillati</taxon>
        <taxon>Actinomycetota</taxon>
        <taxon>Actinomycetes</taxon>
        <taxon>Mycobacteriales</taxon>
        <taxon>Mycobacteriaceae</taxon>
        <taxon>Mycolicibacterium</taxon>
    </lineage>
</organism>